<dbReference type="Proteomes" id="UP001488805">
    <property type="component" value="Unassembled WGS sequence"/>
</dbReference>
<evidence type="ECO:0000313" key="3">
    <source>
        <dbReference type="EMBL" id="KAK9532779.1"/>
    </source>
</evidence>
<feature type="compositionally biased region" description="Polar residues" evidence="2">
    <location>
        <begin position="360"/>
        <end position="382"/>
    </location>
</feature>
<dbReference type="AlphaFoldDB" id="A0AAW1FGP5"/>
<accession>A0AAW1FGP5</accession>
<feature type="region of interest" description="Disordered" evidence="2">
    <location>
        <begin position="354"/>
        <end position="382"/>
    </location>
</feature>
<name>A0AAW1FGP5_ZOAVI</name>
<keyword evidence="1" id="KW-0175">Coiled coil</keyword>
<protein>
    <recommendedName>
        <fullName evidence="5">Cilia- and flagella-associated protein 157</fullName>
    </recommendedName>
</protein>
<dbReference type="EMBL" id="JBCEZU010000078">
    <property type="protein sequence ID" value="KAK9532779.1"/>
    <property type="molecule type" value="Genomic_DNA"/>
</dbReference>
<feature type="coiled-coil region" evidence="1">
    <location>
        <begin position="189"/>
        <end position="295"/>
    </location>
</feature>
<keyword evidence="4" id="KW-1185">Reference proteome</keyword>
<evidence type="ECO:0000313" key="4">
    <source>
        <dbReference type="Proteomes" id="UP001488805"/>
    </source>
</evidence>
<evidence type="ECO:0000256" key="2">
    <source>
        <dbReference type="SAM" id="MobiDB-lite"/>
    </source>
</evidence>
<gene>
    <name evidence="3" type="ORF">VZT92_010147</name>
</gene>
<comment type="caution">
    <text evidence="3">The sequence shown here is derived from an EMBL/GenBank/DDBJ whole genome shotgun (WGS) entry which is preliminary data.</text>
</comment>
<proteinExistence type="predicted"/>
<feature type="coiled-coil region" evidence="1">
    <location>
        <begin position="65"/>
        <end position="162"/>
    </location>
</feature>
<evidence type="ECO:0000256" key="1">
    <source>
        <dbReference type="SAM" id="Coils"/>
    </source>
</evidence>
<evidence type="ECO:0008006" key="5">
    <source>
        <dbReference type="Google" id="ProtNLM"/>
    </source>
</evidence>
<sequence>MAEKMSSLDKEKSIYLMQIQYLEKLLKSQQLQCDELELQNPDLDSRFTALTTDRADISEYLKYEAMEADKKCEELVEQLEVQAQDDQRDREALKLQHSLQLKELQDRIEQQELENFRAPKFDMQLELEEQLMEQQSHMESKREELVRQKMEYEFAIATLKEESELKWTMLKEMLSKEAADMENKLPVLVQQERDQHAEVSEEIQAFVDQNQILWEQKGELQEKIERLPDLEHMRKKLVRLNLENASYKTELEDLTKTSLQLKAELKDCSSAQESLQEEEEDLRQLLSSATEDKHQKASEASELRAELQTERSSWRQLEANMQEASVVLRHILTDSEKTSKTRGMKLRLLEILQSIAPQEPGSTPEESSGGQRPQTIEPQTERTQTLNLATDLLYPMTCYRPGDLLLAQQETLQTEEIQH</sequence>
<reference evidence="3 4" key="1">
    <citation type="journal article" date="2024" name="Genome Biol. Evol.">
        <title>Chromosome-level genome assembly of the viviparous eelpout Zoarces viviparus.</title>
        <authorList>
            <person name="Fuhrmann N."/>
            <person name="Brasseur M.V."/>
            <person name="Bakowski C.E."/>
            <person name="Podsiadlowski L."/>
            <person name="Prost S."/>
            <person name="Krehenwinkel H."/>
            <person name="Mayer C."/>
        </authorList>
    </citation>
    <scope>NUCLEOTIDE SEQUENCE [LARGE SCALE GENOMIC DNA]</scope>
    <source>
        <strain evidence="3">NO-MEL_2022_Ind0_liver</strain>
    </source>
</reference>
<organism evidence="3 4">
    <name type="scientific">Zoarces viviparus</name>
    <name type="common">Viviparous eelpout</name>
    <name type="synonym">Blennius viviparus</name>
    <dbReference type="NCBI Taxonomy" id="48416"/>
    <lineage>
        <taxon>Eukaryota</taxon>
        <taxon>Metazoa</taxon>
        <taxon>Chordata</taxon>
        <taxon>Craniata</taxon>
        <taxon>Vertebrata</taxon>
        <taxon>Euteleostomi</taxon>
        <taxon>Actinopterygii</taxon>
        <taxon>Neopterygii</taxon>
        <taxon>Teleostei</taxon>
        <taxon>Neoteleostei</taxon>
        <taxon>Acanthomorphata</taxon>
        <taxon>Eupercaria</taxon>
        <taxon>Perciformes</taxon>
        <taxon>Cottioidei</taxon>
        <taxon>Zoarcales</taxon>
        <taxon>Zoarcidae</taxon>
        <taxon>Zoarcinae</taxon>
        <taxon>Zoarces</taxon>
    </lineage>
</organism>